<dbReference type="FunCoup" id="A0A672Z5G3">
    <property type="interactions" value="830"/>
</dbReference>
<dbReference type="CTD" id="28973"/>
<dbReference type="FunFam" id="4.10.640.10:FF:000008">
    <property type="entry name" value="28S ribosomal protein S18b, mitochondrial"/>
    <property type="match status" value="1"/>
</dbReference>
<dbReference type="Pfam" id="PF01084">
    <property type="entry name" value="Ribosomal_S18"/>
    <property type="match status" value="1"/>
</dbReference>
<keyword evidence="4" id="KW-0809">Transit peptide</keyword>
<dbReference type="GO" id="GO:0003735">
    <property type="term" value="F:structural constituent of ribosome"/>
    <property type="evidence" value="ECO:0007669"/>
    <property type="project" value="InterPro"/>
</dbReference>
<dbReference type="GO" id="GO:0032543">
    <property type="term" value="P:mitochondrial translation"/>
    <property type="evidence" value="ECO:0007669"/>
    <property type="project" value="InterPro"/>
</dbReference>
<evidence type="ECO:0000256" key="4">
    <source>
        <dbReference type="ARBA" id="ARBA00022946"/>
    </source>
</evidence>
<evidence type="ECO:0000313" key="12">
    <source>
        <dbReference type="Proteomes" id="UP000472271"/>
    </source>
</evidence>
<dbReference type="InterPro" id="IPR036870">
    <property type="entry name" value="Ribosomal_bS18_sf"/>
</dbReference>
<dbReference type="Proteomes" id="UP000472271">
    <property type="component" value="Chromosome 11"/>
</dbReference>
<dbReference type="InterPro" id="IPR040054">
    <property type="entry name" value="MRPS18B"/>
</dbReference>
<comment type="similarity">
    <text evidence="2">Belongs to the bacterial ribosomal protein bS18 family. Mitochondrion-specific ribosomal protein mS40 subfamily.</text>
</comment>
<dbReference type="PANTHER" id="PTHR13329:SF2">
    <property type="entry name" value="SMALL RIBOSOMAL SUBUNIT PROTEIN MS40"/>
    <property type="match status" value="1"/>
</dbReference>
<dbReference type="Ensembl" id="ENSSORT00005012108.1">
    <property type="protein sequence ID" value="ENSSORP00005011722.1"/>
    <property type="gene ID" value="ENSSORG00005006254.1"/>
</dbReference>
<dbReference type="OrthoDB" id="21463at2759"/>
<gene>
    <name evidence="11" type="primary">mrps18b</name>
</gene>
<comment type="subcellular location">
    <subcellularLocation>
        <location evidence="1">Mitochondrion</location>
    </subcellularLocation>
</comment>
<evidence type="ECO:0000256" key="10">
    <source>
        <dbReference type="ARBA" id="ARBA00035515"/>
    </source>
</evidence>
<keyword evidence="12" id="KW-1185">Reference proteome</keyword>
<protein>
    <recommendedName>
        <fullName evidence="9">Small ribosomal subunit protein mS40</fullName>
    </recommendedName>
    <alternativeName>
        <fullName evidence="8">28S ribosomal protein S18-2, mitochondrial</fullName>
    </alternativeName>
    <alternativeName>
        <fullName evidence="10">28S ribosomal protein S18b, mitochondrial</fullName>
    </alternativeName>
</protein>
<organism evidence="11 12">
    <name type="scientific">Sphaeramia orbicularis</name>
    <name type="common">orbiculate cardinalfish</name>
    <dbReference type="NCBI Taxonomy" id="375764"/>
    <lineage>
        <taxon>Eukaryota</taxon>
        <taxon>Metazoa</taxon>
        <taxon>Chordata</taxon>
        <taxon>Craniata</taxon>
        <taxon>Vertebrata</taxon>
        <taxon>Euteleostomi</taxon>
        <taxon>Actinopterygii</taxon>
        <taxon>Neopterygii</taxon>
        <taxon>Teleostei</taxon>
        <taxon>Neoteleostei</taxon>
        <taxon>Acanthomorphata</taxon>
        <taxon>Gobiaria</taxon>
        <taxon>Kurtiformes</taxon>
        <taxon>Apogonoidei</taxon>
        <taxon>Apogonidae</taxon>
        <taxon>Apogoninae</taxon>
        <taxon>Sphaeramia</taxon>
    </lineage>
</organism>
<evidence type="ECO:0000256" key="5">
    <source>
        <dbReference type="ARBA" id="ARBA00022980"/>
    </source>
</evidence>
<dbReference type="Gene3D" id="4.10.640.10">
    <property type="entry name" value="Ribosomal protein S18"/>
    <property type="match status" value="1"/>
</dbReference>
<evidence type="ECO:0000256" key="2">
    <source>
        <dbReference type="ARBA" id="ARBA00006136"/>
    </source>
</evidence>
<name>A0A672Z5G3_9TELE</name>
<dbReference type="SUPFAM" id="SSF46911">
    <property type="entry name" value="Ribosomal protein S18"/>
    <property type="match status" value="1"/>
</dbReference>
<keyword evidence="5" id="KW-0689">Ribosomal protein</keyword>
<evidence type="ECO:0000256" key="9">
    <source>
        <dbReference type="ARBA" id="ARBA00035130"/>
    </source>
</evidence>
<dbReference type="InterPro" id="IPR001648">
    <property type="entry name" value="Ribosomal_bS18"/>
</dbReference>
<reference evidence="11" key="1">
    <citation type="submission" date="2019-06" db="EMBL/GenBank/DDBJ databases">
        <authorList>
            <consortium name="Wellcome Sanger Institute Data Sharing"/>
        </authorList>
    </citation>
    <scope>NUCLEOTIDE SEQUENCE [LARGE SCALE GENOMIC DNA]</scope>
</reference>
<dbReference type="InParanoid" id="A0A672Z5G3"/>
<keyword evidence="3" id="KW-0597">Phosphoprotein</keyword>
<evidence type="ECO:0000256" key="6">
    <source>
        <dbReference type="ARBA" id="ARBA00023128"/>
    </source>
</evidence>
<evidence type="ECO:0000256" key="8">
    <source>
        <dbReference type="ARBA" id="ARBA00032055"/>
    </source>
</evidence>
<dbReference type="GO" id="GO:0005763">
    <property type="term" value="C:mitochondrial small ribosomal subunit"/>
    <property type="evidence" value="ECO:0007669"/>
    <property type="project" value="UniProtKB-ARBA"/>
</dbReference>
<dbReference type="RefSeq" id="XP_030003710.1">
    <property type="nucleotide sequence ID" value="XM_030147850.1"/>
</dbReference>
<dbReference type="PANTHER" id="PTHR13329">
    <property type="entry name" value="MITOCHONDRIAL RIBOSOMAL PROTEIN S18B"/>
    <property type="match status" value="1"/>
</dbReference>
<accession>A0A672Z5G3</accession>
<keyword evidence="7" id="KW-0687">Ribonucleoprotein</keyword>
<dbReference type="GeneID" id="115428684"/>
<sequence length="254" mass="29123">MTPLITENMAAPMQRFTSILCRVSPSILQPLRQYQSCLQRLPVRVYPGVSSFLPPSHSFCKAVSLQDAEAAQAEEALSRYQDRPWEYLESEEYIERYGSHPVWFGYRRNHKGGIPPQKTRKTCIRGGKICGNPCPICRDPNVIVHYQNVKLLEQFVSPHTWMVYDPTRTGLCQKQQKKLNEAINVARDHGLLPFQIPYVEFTGEDYSNSHGAVTTTPPPPSLTSGETWYKWYGQIVPDEKEVAKAKKLYKDYLK</sequence>
<evidence type="ECO:0000256" key="3">
    <source>
        <dbReference type="ARBA" id="ARBA00022553"/>
    </source>
</evidence>
<reference evidence="11" key="3">
    <citation type="submission" date="2025-09" db="UniProtKB">
        <authorList>
            <consortium name="Ensembl"/>
        </authorList>
    </citation>
    <scope>IDENTIFICATION</scope>
</reference>
<reference evidence="11" key="2">
    <citation type="submission" date="2025-08" db="UniProtKB">
        <authorList>
            <consortium name="Ensembl"/>
        </authorList>
    </citation>
    <scope>IDENTIFICATION</scope>
</reference>
<evidence type="ECO:0000313" key="11">
    <source>
        <dbReference type="Ensembl" id="ENSSORP00005011722.1"/>
    </source>
</evidence>
<dbReference type="AlphaFoldDB" id="A0A672Z5G3"/>
<evidence type="ECO:0000256" key="7">
    <source>
        <dbReference type="ARBA" id="ARBA00023274"/>
    </source>
</evidence>
<keyword evidence="6" id="KW-0496">Mitochondrion</keyword>
<evidence type="ECO:0000256" key="1">
    <source>
        <dbReference type="ARBA" id="ARBA00004173"/>
    </source>
</evidence>
<proteinExistence type="inferred from homology"/>